<dbReference type="Proteomes" id="UP001254257">
    <property type="component" value="Unassembled WGS sequence"/>
</dbReference>
<keyword evidence="2" id="KW-1185">Reference proteome</keyword>
<comment type="caution">
    <text evidence="1">The sequence shown here is derived from an EMBL/GenBank/DDBJ whole genome shotgun (WGS) entry which is preliminary data.</text>
</comment>
<dbReference type="RefSeq" id="WP_316021409.1">
    <property type="nucleotide sequence ID" value="NZ_JAWDID010000081.1"/>
</dbReference>
<proteinExistence type="predicted"/>
<evidence type="ECO:0000313" key="1">
    <source>
        <dbReference type="EMBL" id="MDU0343710.1"/>
    </source>
</evidence>
<accession>A0ABU3SH47</accession>
<name>A0ABU3SH47_9HYPH</name>
<reference evidence="1 2" key="1">
    <citation type="submission" date="2023-09" db="EMBL/GenBank/DDBJ databases">
        <title>Whole genome shotgun sequencing (WGS) of Bosea sp. ZW T0_25, isolated from stored onions (Allium cepa).</title>
        <authorList>
            <person name="Stoll D.A."/>
            <person name="Huch M."/>
        </authorList>
    </citation>
    <scope>NUCLEOTIDE SEQUENCE [LARGE SCALE GENOMIC DNA]</scope>
    <source>
        <strain evidence="1 2">ZW T0_25</strain>
    </source>
</reference>
<protein>
    <submittedName>
        <fullName evidence="1">Uncharacterized protein</fullName>
    </submittedName>
</protein>
<organism evidence="1 2">
    <name type="scientific">Bosea rubneri</name>
    <dbReference type="NCBI Taxonomy" id="3075434"/>
    <lineage>
        <taxon>Bacteria</taxon>
        <taxon>Pseudomonadati</taxon>
        <taxon>Pseudomonadota</taxon>
        <taxon>Alphaproteobacteria</taxon>
        <taxon>Hyphomicrobiales</taxon>
        <taxon>Boseaceae</taxon>
        <taxon>Bosea</taxon>
    </lineage>
</organism>
<gene>
    <name evidence="1" type="ORF">RKE40_27815</name>
</gene>
<sequence>MENLPANRLDITDATNIALTGGPACGAVIVATLADGAPVELHLTAEALARIEVLLEGARMAQARIYGLH</sequence>
<dbReference type="EMBL" id="JAWDID010000081">
    <property type="protein sequence ID" value="MDU0343710.1"/>
    <property type="molecule type" value="Genomic_DNA"/>
</dbReference>
<evidence type="ECO:0000313" key="2">
    <source>
        <dbReference type="Proteomes" id="UP001254257"/>
    </source>
</evidence>